<dbReference type="PANTHER" id="PTHR28288:SF1">
    <property type="entry name" value="INHIBITOR I9 DOMAIN-CONTAINING PROTEIN"/>
    <property type="match status" value="1"/>
</dbReference>
<dbReference type="GO" id="GO:0042144">
    <property type="term" value="P:vacuole fusion, non-autophagic"/>
    <property type="evidence" value="ECO:0007669"/>
    <property type="project" value="TreeGrafter"/>
</dbReference>
<evidence type="ECO:0000313" key="3">
    <source>
        <dbReference type="EMBL" id="OAX81706.1"/>
    </source>
</evidence>
<comment type="similarity">
    <text evidence="1">Belongs to the protease inhibitor I9 family.</text>
</comment>
<accession>A0A1B7NY58</accession>
<evidence type="ECO:0000256" key="1">
    <source>
        <dbReference type="ARBA" id="ARBA00038069"/>
    </source>
</evidence>
<dbReference type="GO" id="GO:0004866">
    <property type="term" value="F:endopeptidase inhibitor activity"/>
    <property type="evidence" value="ECO:0007669"/>
    <property type="project" value="TreeGrafter"/>
</dbReference>
<name>A0A1B7NY58_9EURO</name>
<dbReference type="SUPFAM" id="SSF54897">
    <property type="entry name" value="Protease propeptides/inhibitors"/>
    <property type="match status" value="1"/>
</dbReference>
<feature type="chain" id="PRO_5008598302" description="Inhibitor I9 domain-containing protein" evidence="2">
    <location>
        <begin position="20"/>
        <end position="102"/>
    </location>
</feature>
<dbReference type="InterPro" id="IPR052471">
    <property type="entry name" value="PBI_I9"/>
</dbReference>
<keyword evidence="2" id="KW-0732">Signal</keyword>
<reference evidence="3 4" key="1">
    <citation type="submission" date="2015-07" db="EMBL/GenBank/DDBJ databases">
        <title>Emmonsia species relationships and genome sequence.</title>
        <authorList>
            <person name="Cuomo C.A."/>
            <person name="Schwartz I.S."/>
            <person name="Kenyon C."/>
            <person name="de Hoog G.S."/>
            <person name="Govender N.P."/>
            <person name="Botha A."/>
            <person name="Moreno L."/>
            <person name="de Vries M."/>
            <person name="Munoz J.F."/>
            <person name="Stielow J.B."/>
        </authorList>
    </citation>
    <scope>NUCLEOTIDE SEQUENCE [LARGE SCALE GENOMIC DNA]</scope>
    <source>
        <strain evidence="3 4">CBS 136260</strain>
    </source>
</reference>
<proteinExistence type="inferred from homology"/>
<keyword evidence="4" id="KW-1185">Reference proteome</keyword>
<gene>
    <name evidence="3" type="ORF">ACJ72_03950</name>
</gene>
<evidence type="ECO:0008006" key="5">
    <source>
        <dbReference type="Google" id="ProtNLM"/>
    </source>
</evidence>
<protein>
    <recommendedName>
        <fullName evidence="5">Inhibitor I9 domain-containing protein</fullName>
    </recommendedName>
</protein>
<dbReference type="InterPro" id="IPR037045">
    <property type="entry name" value="S8pro/Inhibitor_I9_sf"/>
</dbReference>
<evidence type="ECO:0000256" key="2">
    <source>
        <dbReference type="SAM" id="SignalP"/>
    </source>
</evidence>
<dbReference type="PANTHER" id="PTHR28288">
    <property type="entry name" value="PROTEASE B INHIBITOR 2"/>
    <property type="match status" value="1"/>
</dbReference>
<feature type="signal peptide" evidence="2">
    <location>
        <begin position="1"/>
        <end position="19"/>
    </location>
</feature>
<organism evidence="3 4">
    <name type="scientific">Emergomyces africanus</name>
    <dbReference type="NCBI Taxonomy" id="1955775"/>
    <lineage>
        <taxon>Eukaryota</taxon>
        <taxon>Fungi</taxon>
        <taxon>Dikarya</taxon>
        <taxon>Ascomycota</taxon>
        <taxon>Pezizomycotina</taxon>
        <taxon>Eurotiomycetes</taxon>
        <taxon>Eurotiomycetidae</taxon>
        <taxon>Onygenales</taxon>
        <taxon>Ajellomycetaceae</taxon>
        <taxon>Emergomyces</taxon>
    </lineage>
</organism>
<comment type="caution">
    <text evidence="3">The sequence shown here is derived from an EMBL/GenBank/DDBJ whole genome shotgun (WGS) entry which is preliminary data.</text>
</comment>
<dbReference type="Proteomes" id="UP000091918">
    <property type="component" value="Unassembled WGS sequence"/>
</dbReference>
<dbReference type="AlphaFoldDB" id="A0A1B7NY58"/>
<dbReference type="OrthoDB" id="3888684at2759"/>
<sequence length="102" mass="11089">MKLYFFTLLLAVLAPAVFAGGAKPERTVLVTYPKDTPCSIIEQAVQAVKDAGGKITHQFDLIKGFAATGPAMVFDMVSTLSEEYHPYIEDDQIVTTFTDNAS</sequence>
<dbReference type="EMBL" id="LGUA01000424">
    <property type="protein sequence ID" value="OAX81706.1"/>
    <property type="molecule type" value="Genomic_DNA"/>
</dbReference>
<evidence type="ECO:0000313" key="4">
    <source>
        <dbReference type="Proteomes" id="UP000091918"/>
    </source>
</evidence>
<dbReference type="Gene3D" id="3.30.70.80">
    <property type="entry name" value="Peptidase S8 propeptide/proteinase inhibitor I9"/>
    <property type="match status" value="1"/>
</dbReference>